<feature type="non-terminal residue" evidence="1">
    <location>
        <position position="185"/>
    </location>
</feature>
<reference evidence="1" key="1">
    <citation type="journal article" date="2015" name="Nature">
        <title>Complex archaea that bridge the gap between prokaryotes and eukaryotes.</title>
        <authorList>
            <person name="Spang A."/>
            <person name="Saw J.H."/>
            <person name="Jorgensen S.L."/>
            <person name="Zaremba-Niedzwiedzka K."/>
            <person name="Martijn J."/>
            <person name="Lind A.E."/>
            <person name="van Eijk R."/>
            <person name="Schleper C."/>
            <person name="Guy L."/>
            <person name="Ettema T.J."/>
        </authorList>
    </citation>
    <scope>NUCLEOTIDE SEQUENCE</scope>
</reference>
<dbReference type="EMBL" id="LAZR01053156">
    <property type="protein sequence ID" value="KKK81371.1"/>
    <property type="molecule type" value="Genomic_DNA"/>
</dbReference>
<proteinExistence type="predicted"/>
<evidence type="ECO:0000313" key="1">
    <source>
        <dbReference type="EMBL" id="KKK81371.1"/>
    </source>
</evidence>
<sequence>MLQLQEAIKKIVERYIVNIVPFSEAVSANEITIPVRSSGRFRKCDQVVIYNQAVLDATGEGEIRQIACIPDRNTVELDSELIDAYPADTSFIQKLVGGQFIQGIYFGDPAKISHYPGITINATEKNNEWFTLSSTSETFQIDITIYVKEADYEASYRLMHTYAKQIETALFRSLYPLVEPFDTAI</sequence>
<comment type="caution">
    <text evidence="1">The sequence shown here is derived from an EMBL/GenBank/DDBJ whole genome shotgun (WGS) entry which is preliminary data.</text>
</comment>
<organism evidence="1">
    <name type="scientific">marine sediment metagenome</name>
    <dbReference type="NCBI Taxonomy" id="412755"/>
    <lineage>
        <taxon>unclassified sequences</taxon>
        <taxon>metagenomes</taxon>
        <taxon>ecological metagenomes</taxon>
    </lineage>
</organism>
<accession>A0A0F9BAE2</accession>
<protein>
    <submittedName>
        <fullName evidence="1">Uncharacterized protein</fullName>
    </submittedName>
</protein>
<gene>
    <name evidence="1" type="ORF">LCGC14_2814150</name>
</gene>
<name>A0A0F9BAE2_9ZZZZ</name>
<dbReference type="AlphaFoldDB" id="A0A0F9BAE2"/>